<evidence type="ECO:0000313" key="7">
    <source>
        <dbReference type="EMBL" id="XBP70428.1"/>
    </source>
</evidence>
<organism evidence="7">
    <name type="scientific">Polaromonas hydrogenivorans</name>
    <dbReference type="NCBI Taxonomy" id="335476"/>
    <lineage>
        <taxon>Bacteria</taxon>
        <taxon>Pseudomonadati</taxon>
        <taxon>Pseudomonadota</taxon>
        <taxon>Betaproteobacteria</taxon>
        <taxon>Burkholderiales</taxon>
        <taxon>Comamonadaceae</taxon>
        <taxon>Polaromonas</taxon>
    </lineage>
</organism>
<feature type="region of interest" description="Disordered" evidence="5">
    <location>
        <begin position="1"/>
        <end position="25"/>
    </location>
</feature>
<accession>A0AAU7LSL0</accession>
<feature type="DNA-binding region" description="H-T-H motif" evidence="4">
    <location>
        <begin position="50"/>
        <end position="69"/>
    </location>
</feature>
<dbReference type="SUPFAM" id="SSF48498">
    <property type="entry name" value="Tetracyclin repressor-like, C-terminal domain"/>
    <property type="match status" value="1"/>
</dbReference>
<dbReference type="InterPro" id="IPR001647">
    <property type="entry name" value="HTH_TetR"/>
</dbReference>
<evidence type="ECO:0000256" key="2">
    <source>
        <dbReference type="ARBA" id="ARBA00023125"/>
    </source>
</evidence>
<evidence type="ECO:0000256" key="4">
    <source>
        <dbReference type="PROSITE-ProRule" id="PRU00335"/>
    </source>
</evidence>
<dbReference type="Pfam" id="PF00440">
    <property type="entry name" value="TetR_N"/>
    <property type="match status" value="1"/>
</dbReference>
<keyword evidence="3" id="KW-0804">Transcription</keyword>
<dbReference type="AlphaFoldDB" id="A0AAU7LSL0"/>
<evidence type="ECO:0000256" key="1">
    <source>
        <dbReference type="ARBA" id="ARBA00023015"/>
    </source>
</evidence>
<dbReference type="GO" id="GO:0000976">
    <property type="term" value="F:transcription cis-regulatory region binding"/>
    <property type="evidence" value="ECO:0007669"/>
    <property type="project" value="TreeGrafter"/>
</dbReference>
<dbReference type="PANTHER" id="PTHR30055">
    <property type="entry name" value="HTH-TYPE TRANSCRIPTIONAL REGULATOR RUTR"/>
    <property type="match status" value="1"/>
</dbReference>
<sequence length="232" mass="25389">MTTSKKLDQAVPLARPSKGRANAEASADRKSDILLAAEQLFALHGFHGVSIRDIANEAGVQFALVGYYYGPKLNLYHEIFRQRAGYVQERLAFLASAQKNAAPGQLLEKIVEAFVTPVLEVARDPQRRNFLRLIQRGMDEQLVEDEAVIGSLFNPMAHAFIDAFTAALPGVSRGAAACCYQFALGSLLHHVGDKRIEVLSRGEFLPCDPQAEALLLKFITAGIRGVFARSAH</sequence>
<gene>
    <name evidence="7" type="ORF">ABLV49_00900</name>
</gene>
<evidence type="ECO:0000256" key="5">
    <source>
        <dbReference type="SAM" id="MobiDB-lite"/>
    </source>
</evidence>
<evidence type="ECO:0000256" key="3">
    <source>
        <dbReference type="ARBA" id="ARBA00023163"/>
    </source>
</evidence>
<keyword evidence="1" id="KW-0805">Transcription regulation</keyword>
<name>A0AAU7LSL0_9BURK</name>
<dbReference type="InterPro" id="IPR041586">
    <property type="entry name" value="PsrA_TetR_C"/>
</dbReference>
<dbReference type="PANTHER" id="PTHR30055:SF234">
    <property type="entry name" value="HTH-TYPE TRANSCRIPTIONAL REGULATOR BETI"/>
    <property type="match status" value="1"/>
</dbReference>
<dbReference type="GO" id="GO:0003700">
    <property type="term" value="F:DNA-binding transcription factor activity"/>
    <property type="evidence" value="ECO:0007669"/>
    <property type="project" value="TreeGrafter"/>
</dbReference>
<keyword evidence="2 4" id="KW-0238">DNA-binding</keyword>
<feature type="domain" description="HTH tetR-type" evidence="6">
    <location>
        <begin position="27"/>
        <end position="87"/>
    </location>
</feature>
<dbReference type="PROSITE" id="PS50977">
    <property type="entry name" value="HTH_TETR_2"/>
    <property type="match status" value="1"/>
</dbReference>
<proteinExistence type="predicted"/>
<protein>
    <submittedName>
        <fullName evidence="7">TetR family transcriptional regulator</fullName>
    </submittedName>
</protein>
<dbReference type="EMBL" id="CP157675">
    <property type="protein sequence ID" value="XBP70428.1"/>
    <property type="molecule type" value="Genomic_DNA"/>
</dbReference>
<dbReference type="InterPro" id="IPR009057">
    <property type="entry name" value="Homeodomain-like_sf"/>
</dbReference>
<dbReference type="RefSeq" id="WP_349279792.1">
    <property type="nucleotide sequence ID" value="NZ_CBCSCU010000013.1"/>
</dbReference>
<dbReference type="Pfam" id="PF17939">
    <property type="entry name" value="TetR_C_30"/>
    <property type="match status" value="1"/>
</dbReference>
<reference evidence="7" key="1">
    <citation type="submission" date="2024-05" db="EMBL/GenBank/DDBJ databases">
        <authorList>
            <person name="Bunk B."/>
            <person name="Swiderski J."/>
            <person name="Sproer C."/>
            <person name="Thiel V."/>
        </authorList>
    </citation>
    <scope>NUCLEOTIDE SEQUENCE</scope>
    <source>
        <strain evidence="7">DSM 17735</strain>
    </source>
</reference>
<dbReference type="InterPro" id="IPR036271">
    <property type="entry name" value="Tet_transcr_reg_TetR-rel_C_sf"/>
</dbReference>
<dbReference type="Gene3D" id="1.10.357.10">
    <property type="entry name" value="Tetracycline Repressor, domain 2"/>
    <property type="match status" value="1"/>
</dbReference>
<evidence type="ECO:0000259" key="6">
    <source>
        <dbReference type="PROSITE" id="PS50977"/>
    </source>
</evidence>
<dbReference type="SUPFAM" id="SSF46689">
    <property type="entry name" value="Homeodomain-like"/>
    <property type="match status" value="1"/>
</dbReference>
<dbReference type="InterPro" id="IPR050109">
    <property type="entry name" value="HTH-type_TetR-like_transc_reg"/>
</dbReference>